<keyword evidence="1" id="KW-0472">Membrane</keyword>
<proteinExistence type="predicted"/>
<name>A0A9X0W6Z4_9GAMM</name>
<accession>A0A9X0W6Z4</accession>
<feature type="transmembrane region" description="Helical" evidence="1">
    <location>
        <begin position="40"/>
        <end position="63"/>
    </location>
</feature>
<dbReference type="AlphaFoldDB" id="A0A9X0W6Z4"/>
<dbReference type="Proteomes" id="UP001138768">
    <property type="component" value="Unassembled WGS sequence"/>
</dbReference>
<reference evidence="2 3" key="1">
    <citation type="journal article" date="2020" name="Microorganisms">
        <title>Osmotic Adaptation and Compatible Solute Biosynthesis of Phototrophic Bacteria as Revealed from Genome Analyses.</title>
        <authorList>
            <person name="Imhoff J.F."/>
            <person name="Rahn T."/>
            <person name="Kunzel S."/>
            <person name="Keller A."/>
            <person name="Neulinger S.C."/>
        </authorList>
    </citation>
    <scope>NUCLEOTIDE SEQUENCE [LARGE SCALE GENOMIC DNA]</scope>
    <source>
        <strain evidence="2 3">DSM 25653</strain>
    </source>
</reference>
<evidence type="ECO:0000313" key="3">
    <source>
        <dbReference type="Proteomes" id="UP001138768"/>
    </source>
</evidence>
<evidence type="ECO:0000256" key="1">
    <source>
        <dbReference type="SAM" id="Phobius"/>
    </source>
</evidence>
<feature type="transmembrane region" description="Helical" evidence="1">
    <location>
        <begin position="96"/>
        <end position="117"/>
    </location>
</feature>
<protein>
    <submittedName>
        <fullName evidence="2">Uncharacterized protein</fullName>
    </submittedName>
</protein>
<gene>
    <name evidence="2" type="ORF">CKO42_05795</name>
</gene>
<keyword evidence="1" id="KW-0812">Transmembrane</keyword>
<sequence length="122" mass="13297">MLFQLAFAFLLFMVLVASIHSLNRAAFDRYGYEPFAPPNAALMCIPSLLLLSVASALPSLAALGTPEPVVVVKLLIWALFLVSMFALLSWRTNRWIAGIAALILAVAAPVVLLTVLFQRLSR</sequence>
<feature type="transmembrane region" description="Helical" evidence="1">
    <location>
        <begin position="70"/>
        <end position="90"/>
    </location>
</feature>
<evidence type="ECO:0000313" key="2">
    <source>
        <dbReference type="EMBL" id="MBK1617974.1"/>
    </source>
</evidence>
<dbReference type="EMBL" id="NRRY01000006">
    <property type="protein sequence ID" value="MBK1617974.1"/>
    <property type="molecule type" value="Genomic_DNA"/>
</dbReference>
<keyword evidence="1" id="KW-1133">Transmembrane helix</keyword>
<organism evidence="2 3">
    <name type="scientific">Lamprobacter modestohalophilus</name>
    <dbReference type="NCBI Taxonomy" id="1064514"/>
    <lineage>
        <taxon>Bacteria</taxon>
        <taxon>Pseudomonadati</taxon>
        <taxon>Pseudomonadota</taxon>
        <taxon>Gammaproteobacteria</taxon>
        <taxon>Chromatiales</taxon>
        <taxon>Chromatiaceae</taxon>
        <taxon>Lamprobacter</taxon>
    </lineage>
</organism>
<keyword evidence="3" id="KW-1185">Reference proteome</keyword>
<comment type="caution">
    <text evidence="2">The sequence shown here is derived from an EMBL/GenBank/DDBJ whole genome shotgun (WGS) entry which is preliminary data.</text>
</comment>